<dbReference type="GO" id="GO:0061630">
    <property type="term" value="F:ubiquitin protein ligase activity"/>
    <property type="evidence" value="ECO:0007669"/>
    <property type="project" value="TreeGrafter"/>
</dbReference>
<evidence type="ECO:0000256" key="2">
    <source>
        <dbReference type="ARBA" id="ARBA00022771"/>
    </source>
</evidence>
<dbReference type="InterPro" id="IPR001841">
    <property type="entry name" value="Znf_RING"/>
</dbReference>
<proteinExistence type="predicted"/>
<evidence type="ECO:0000256" key="1">
    <source>
        <dbReference type="ARBA" id="ARBA00022723"/>
    </source>
</evidence>
<feature type="domain" description="RING-type" evidence="5">
    <location>
        <begin position="117"/>
        <end position="159"/>
    </location>
</feature>
<evidence type="ECO:0000313" key="6">
    <source>
        <dbReference type="EMBL" id="KAK4762838.1"/>
    </source>
</evidence>
<dbReference type="Proteomes" id="UP001346149">
    <property type="component" value="Unassembled WGS sequence"/>
</dbReference>
<dbReference type="Gene3D" id="3.30.40.10">
    <property type="entry name" value="Zinc/RING finger domain, C3HC4 (zinc finger)"/>
    <property type="match status" value="1"/>
</dbReference>
<keyword evidence="1" id="KW-0479">Metal-binding</keyword>
<dbReference type="SMART" id="SM00184">
    <property type="entry name" value="RING"/>
    <property type="match status" value="1"/>
</dbReference>
<reference evidence="6 7" key="1">
    <citation type="journal article" date="2023" name="Hortic Res">
        <title>Pangenome of water caltrop reveals structural variations and asymmetric subgenome divergence after allopolyploidization.</title>
        <authorList>
            <person name="Zhang X."/>
            <person name="Chen Y."/>
            <person name="Wang L."/>
            <person name="Yuan Y."/>
            <person name="Fang M."/>
            <person name="Shi L."/>
            <person name="Lu R."/>
            <person name="Comes H.P."/>
            <person name="Ma Y."/>
            <person name="Chen Y."/>
            <person name="Huang G."/>
            <person name="Zhou Y."/>
            <person name="Zheng Z."/>
            <person name="Qiu Y."/>
        </authorList>
    </citation>
    <scope>NUCLEOTIDE SEQUENCE [LARGE SCALE GENOMIC DNA]</scope>
    <source>
        <strain evidence="6">F231</strain>
    </source>
</reference>
<dbReference type="PROSITE" id="PS50089">
    <property type="entry name" value="ZF_RING_2"/>
    <property type="match status" value="1"/>
</dbReference>
<comment type="caution">
    <text evidence="6">The sequence shown here is derived from an EMBL/GenBank/DDBJ whole genome shotgun (WGS) entry which is preliminary data.</text>
</comment>
<dbReference type="PANTHER" id="PTHR45969:SF55">
    <property type="entry name" value="OS07G0686300 PROTEIN"/>
    <property type="match status" value="1"/>
</dbReference>
<protein>
    <recommendedName>
        <fullName evidence="5">RING-type domain-containing protein</fullName>
    </recommendedName>
</protein>
<name>A0AAN7K6Q4_TRANT</name>
<accession>A0AAN7K6Q4</accession>
<evidence type="ECO:0000259" key="5">
    <source>
        <dbReference type="PROSITE" id="PS50089"/>
    </source>
</evidence>
<evidence type="ECO:0000256" key="3">
    <source>
        <dbReference type="ARBA" id="ARBA00022833"/>
    </source>
</evidence>
<evidence type="ECO:0000256" key="4">
    <source>
        <dbReference type="PROSITE-ProRule" id="PRU00175"/>
    </source>
</evidence>
<dbReference type="PANTHER" id="PTHR45969">
    <property type="entry name" value="RING ZINC FINGER PROTEIN-RELATED"/>
    <property type="match status" value="1"/>
</dbReference>
<sequence>MILLSLITALSFSTILAFRRRLRRSSLWQTISRETPLSTLSSYLSPIAAHLNWALDVSLDHAFFGHSVVRQQPSAVPDLLAHHELRITSSYGSAVTAGGREDEECAVTAGGKEDEECAICMSKIEAREEIRELRCSHIFHGACLGRWLGSNNLGCPLCRGSVAPRGTTSELQ</sequence>
<dbReference type="GO" id="GO:0008270">
    <property type="term" value="F:zinc ion binding"/>
    <property type="evidence" value="ECO:0007669"/>
    <property type="project" value="UniProtKB-KW"/>
</dbReference>
<dbReference type="EMBL" id="JAXQNO010000024">
    <property type="protein sequence ID" value="KAK4762838.1"/>
    <property type="molecule type" value="Genomic_DNA"/>
</dbReference>
<keyword evidence="3" id="KW-0862">Zinc</keyword>
<keyword evidence="7" id="KW-1185">Reference proteome</keyword>
<dbReference type="GO" id="GO:0016567">
    <property type="term" value="P:protein ubiquitination"/>
    <property type="evidence" value="ECO:0007669"/>
    <property type="project" value="TreeGrafter"/>
</dbReference>
<dbReference type="Pfam" id="PF13639">
    <property type="entry name" value="zf-RING_2"/>
    <property type="match status" value="1"/>
</dbReference>
<dbReference type="AlphaFoldDB" id="A0AAN7K6Q4"/>
<dbReference type="InterPro" id="IPR013083">
    <property type="entry name" value="Znf_RING/FYVE/PHD"/>
</dbReference>
<gene>
    <name evidence="6" type="ORF">SAY86_008606</name>
</gene>
<dbReference type="SUPFAM" id="SSF57850">
    <property type="entry name" value="RING/U-box"/>
    <property type="match status" value="1"/>
</dbReference>
<evidence type="ECO:0000313" key="7">
    <source>
        <dbReference type="Proteomes" id="UP001346149"/>
    </source>
</evidence>
<organism evidence="6 7">
    <name type="scientific">Trapa natans</name>
    <name type="common">Water chestnut</name>
    <dbReference type="NCBI Taxonomy" id="22666"/>
    <lineage>
        <taxon>Eukaryota</taxon>
        <taxon>Viridiplantae</taxon>
        <taxon>Streptophyta</taxon>
        <taxon>Embryophyta</taxon>
        <taxon>Tracheophyta</taxon>
        <taxon>Spermatophyta</taxon>
        <taxon>Magnoliopsida</taxon>
        <taxon>eudicotyledons</taxon>
        <taxon>Gunneridae</taxon>
        <taxon>Pentapetalae</taxon>
        <taxon>rosids</taxon>
        <taxon>malvids</taxon>
        <taxon>Myrtales</taxon>
        <taxon>Lythraceae</taxon>
        <taxon>Trapa</taxon>
    </lineage>
</organism>
<keyword evidence="2 4" id="KW-0863">Zinc-finger</keyword>